<feature type="domain" description="GATA-type" evidence="14">
    <location>
        <begin position="156"/>
        <end position="192"/>
    </location>
</feature>
<dbReference type="InterPro" id="IPR016679">
    <property type="entry name" value="TF_GATA_pln"/>
</dbReference>
<keyword evidence="4 12" id="KW-0863">Zinc-finger</keyword>
<evidence type="ECO:0000256" key="8">
    <source>
        <dbReference type="ARBA" id="ARBA00023159"/>
    </source>
</evidence>
<keyword evidence="3" id="KW-0479">Metal-binding</keyword>
<keyword evidence="6 11" id="KW-0805">Transcription regulation</keyword>
<dbReference type="GO" id="GO:0005634">
    <property type="term" value="C:nucleus"/>
    <property type="evidence" value="ECO:0007669"/>
    <property type="project" value="UniProtKB-SubCell"/>
</dbReference>
<keyword evidence="5" id="KW-0862">Zinc</keyword>
<feature type="compositionally biased region" description="Low complexity" evidence="13">
    <location>
        <begin position="111"/>
        <end position="123"/>
    </location>
</feature>
<comment type="similarity">
    <text evidence="2 11">Belongs to the type IV zinc-finger family. Class A subfamily.</text>
</comment>
<evidence type="ECO:0000256" key="13">
    <source>
        <dbReference type="SAM" id="MobiDB-lite"/>
    </source>
</evidence>
<feature type="compositionally biased region" description="Polar residues" evidence="13">
    <location>
        <begin position="124"/>
        <end position="138"/>
    </location>
</feature>
<proteinExistence type="inferred from homology"/>
<dbReference type="PANTHER" id="PTHR45658:SF46">
    <property type="entry name" value="GATA TRANSCRIPTION FACTOR 4"/>
    <property type="match status" value="1"/>
</dbReference>
<evidence type="ECO:0000256" key="4">
    <source>
        <dbReference type="ARBA" id="ARBA00022771"/>
    </source>
</evidence>
<feature type="compositionally biased region" description="Basic and acidic residues" evidence="13">
    <location>
        <begin position="242"/>
        <end position="251"/>
    </location>
</feature>
<dbReference type="GO" id="GO:0003677">
    <property type="term" value="F:DNA binding"/>
    <property type="evidence" value="ECO:0007669"/>
    <property type="project" value="UniProtKB-KW"/>
</dbReference>
<dbReference type="CDD" id="cd00202">
    <property type="entry name" value="ZnF_GATA"/>
    <property type="match status" value="1"/>
</dbReference>
<feature type="compositionally biased region" description="Polar residues" evidence="13">
    <location>
        <begin position="41"/>
        <end position="58"/>
    </location>
</feature>
<dbReference type="InterPro" id="IPR013088">
    <property type="entry name" value="Znf_NHR/GATA"/>
</dbReference>
<feature type="compositionally biased region" description="Low complexity" evidence="13">
    <location>
        <begin position="232"/>
        <end position="241"/>
    </location>
</feature>
<evidence type="ECO:0000256" key="5">
    <source>
        <dbReference type="ARBA" id="ARBA00022833"/>
    </source>
</evidence>
<evidence type="ECO:0000259" key="14">
    <source>
        <dbReference type="PROSITE" id="PS50114"/>
    </source>
</evidence>
<comment type="function">
    <text evidence="11">Transcriptional activator that specifically binds 5'-GATA-3' or 5'-GAT-3' motifs within gene promoters.</text>
</comment>
<evidence type="ECO:0000256" key="2">
    <source>
        <dbReference type="ARBA" id="ARBA00005694"/>
    </source>
</evidence>
<comment type="caution">
    <text evidence="15">The sequence shown here is derived from an EMBL/GenBank/DDBJ whole genome shotgun (WGS) entry which is preliminary data.</text>
</comment>
<dbReference type="AlphaFoldDB" id="A0ABC8V4W3"/>
<keyword evidence="8 11" id="KW-0010">Activator</keyword>
<dbReference type="SMART" id="SM00401">
    <property type="entry name" value="ZnF_GATA"/>
    <property type="match status" value="1"/>
</dbReference>
<evidence type="ECO:0000256" key="3">
    <source>
        <dbReference type="ARBA" id="ARBA00022723"/>
    </source>
</evidence>
<dbReference type="FunFam" id="3.30.50.10:FF:000018">
    <property type="entry name" value="GATA transcription factor"/>
    <property type="match status" value="1"/>
</dbReference>
<evidence type="ECO:0000256" key="9">
    <source>
        <dbReference type="ARBA" id="ARBA00023163"/>
    </source>
</evidence>
<evidence type="ECO:0000256" key="11">
    <source>
        <dbReference type="PIRNR" id="PIRNR016992"/>
    </source>
</evidence>
<evidence type="ECO:0000256" key="6">
    <source>
        <dbReference type="ARBA" id="ARBA00023015"/>
    </source>
</evidence>
<keyword evidence="9 11" id="KW-0804">Transcription</keyword>
<evidence type="ECO:0000256" key="12">
    <source>
        <dbReference type="PROSITE-ProRule" id="PRU00094"/>
    </source>
</evidence>
<dbReference type="Pfam" id="PF00320">
    <property type="entry name" value="GATA"/>
    <property type="match status" value="1"/>
</dbReference>
<reference evidence="15 16" key="1">
    <citation type="submission" date="2024-02" db="EMBL/GenBank/DDBJ databases">
        <authorList>
            <person name="Vignale AGUSTIN F."/>
            <person name="Sosa J E."/>
            <person name="Modenutti C."/>
        </authorList>
    </citation>
    <scope>NUCLEOTIDE SEQUENCE [LARGE SCALE GENOMIC DNA]</scope>
</reference>
<evidence type="ECO:0000256" key="1">
    <source>
        <dbReference type="ARBA" id="ARBA00004123"/>
    </source>
</evidence>
<dbReference type="GO" id="GO:0008270">
    <property type="term" value="F:zinc ion binding"/>
    <property type="evidence" value="ECO:0007669"/>
    <property type="project" value="UniProtKB-KW"/>
</dbReference>
<dbReference type="PIRSF" id="PIRSF016992">
    <property type="entry name" value="TF_GATA_plant"/>
    <property type="match status" value="1"/>
</dbReference>
<comment type="subcellular location">
    <subcellularLocation>
        <location evidence="1 11">Nucleus</location>
    </subcellularLocation>
</comment>
<evidence type="ECO:0000256" key="10">
    <source>
        <dbReference type="ARBA" id="ARBA00023242"/>
    </source>
</evidence>
<evidence type="ECO:0000313" key="16">
    <source>
        <dbReference type="Proteomes" id="UP001642360"/>
    </source>
</evidence>
<name>A0ABC8V4W3_9AQUA</name>
<keyword evidence="16" id="KW-1185">Reference proteome</keyword>
<evidence type="ECO:0000256" key="7">
    <source>
        <dbReference type="ARBA" id="ARBA00023125"/>
    </source>
</evidence>
<dbReference type="PANTHER" id="PTHR45658">
    <property type="entry name" value="GATA TRANSCRIPTION FACTOR"/>
    <property type="match status" value="1"/>
</dbReference>
<dbReference type="PROSITE" id="PS00344">
    <property type="entry name" value="GATA_ZN_FINGER_1"/>
    <property type="match status" value="1"/>
</dbReference>
<protein>
    <recommendedName>
        <fullName evidence="11">GATA transcription factor</fullName>
    </recommendedName>
</protein>
<dbReference type="PROSITE" id="PS50114">
    <property type="entry name" value="GATA_ZN_FINGER_2"/>
    <property type="match status" value="1"/>
</dbReference>
<dbReference type="Gene3D" id="3.30.50.10">
    <property type="entry name" value="Erythroid Transcription Factor GATA-1, subunit A"/>
    <property type="match status" value="1"/>
</dbReference>
<feature type="region of interest" description="Disordered" evidence="13">
    <location>
        <begin position="227"/>
        <end position="262"/>
    </location>
</feature>
<gene>
    <name evidence="15" type="ORF">ILEXP_LOCUS59097</name>
</gene>
<dbReference type="SUPFAM" id="SSF57716">
    <property type="entry name" value="Glucocorticoid receptor-like (DNA-binding domain)"/>
    <property type="match status" value="1"/>
</dbReference>
<evidence type="ECO:0000313" key="15">
    <source>
        <dbReference type="EMBL" id="CAK9188413.1"/>
    </source>
</evidence>
<keyword evidence="10 11" id="KW-0539">Nucleus</keyword>
<feature type="region of interest" description="Disordered" evidence="13">
    <location>
        <begin position="106"/>
        <end position="138"/>
    </location>
</feature>
<dbReference type="Proteomes" id="UP001642360">
    <property type="component" value="Unassembled WGS sequence"/>
</dbReference>
<organism evidence="15 16">
    <name type="scientific">Ilex paraguariensis</name>
    <name type="common">yerba mate</name>
    <dbReference type="NCBI Taxonomy" id="185542"/>
    <lineage>
        <taxon>Eukaryota</taxon>
        <taxon>Viridiplantae</taxon>
        <taxon>Streptophyta</taxon>
        <taxon>Embryophyta</taxon>
        <taxon>Tracheophyta</taxon>
        <taxon>Spermatophyta</taxon>
        <taxon>Magnoliopsida</taxon>
        <taxon>eudicotyledons</taxon>
        <taxon>Gunneridae</taxon>
        <taxon>Pentapetalae</taxon>
        <taxon>asterids</taxon>
        <taxon>campanulids</taxon>
        <taxon>Aquifoliales</taxon>
        <taxon>Aquifoliaceae</taxon>
        <taxon>Ilex</taxon>
    </lineage>
</organism>
<accession>A0ABC8V4W3</accession>
<dbReference type="InterPro" id="IPR000679">
    <property type="entry name" value="Znf_GATA"/>
</dbReference>
<feature type="compositionally biased region" description="Basic residues" evidence="13">
    <location>
        <begin position="252"/>
        <end position="262"/>
    </location>
</feature>
<sequence>MDMMYGGLSTLDYFRIEDLLDFSNDVLFSSTTPDHHHLPSYANSSAAGTHSNTSNPNRDFTDDLCVPNDDIAQLEWPSTFVDDALIDYPSDSFAGTLNVQSNTCSFHNRSKSSSTSRTSSNSRIIPNTKSKTDITYNNNTDAREKGITRDRSTSTVEVARRCTHCASEKTPQWRTGPMGPKTLCNACGVRFKSGRLVPEYRPATSPTFVLTQHSNSHRKVLQLRRQKELIHQQQQQQNDQRQTYDHHDDHHHGQHPRALRLS</sequence>
<dbReference type="InterPro" id="IPR051140">
    <property type="entry name" value="GATA_TF"/>
</dbReference>
<feature type="region of interest" description="Disordered" evidence="13">
    <location>
        <begin position="39"/>
        <end position="59"/>
    </location>
</feature>
<dbReference type="EMBL" id="CAUOFW020010446">
    <property type="protein sequence ID" value="CAK9188413.1"/>
    <property type="molecule type" value="Genomic_DNA"/>
</dbReference>
<keyword evidence="7 11" id="KW-0238">DNA-binding</keyword>